<dbReference type="InterPro" id="IPR005625">
    <property type="entry name" value="PepSY-ass_TM"/>
</dbReference>
<dbReference type="Pfam" id="PF03929">
    <property type="entry name" value="PepSY_TM"/>
    <property type="match status" value="1"/>
</dbReference>
<dbReference type="EMBL" id="JAQPYS010000118">
    <property type="protein sequence ID" value="MDC7138565.1"/>
    <property type="molecule type" value="Genomic_DNA"/>
</dbReference>
<keyword evidence="1" id="KW-0812">Transmembrane</keyword>
<accession>A0ABT5HDA0</accession>
<gene>
    <name evidence="2" type="ORF">PQG98_19785</name>
</gene>
<sequence length="385" mass="43634">MNLIHKNFRKFCLRLHLWLGLLSGIVVFIVCITGCLYAFKDEINDATQPWRFVSPKPSPLLMPEEILKVANNHTGKNTPTAITYGETTDAVFVDYMDFKTTSYTVFINPYTGKVIHSVCKEPGETDFFSFILKGHRTLWIPGKAGKLMIGYSVVIFVITLITGLVLWYPRKWNKKTALRNFTLKINSPFARLNYDLHNVLGGYAAIVLFVLSATGLVWSFNWFSKATYYITSGGKELKPYVLPQSDTLHIEAGKASLNVLFKKLKEESPNAATFYFALPQKKEEVIRVSVVHERGSYYKTDNLFFDQYTLAPLQGSGAYAGKYTEASLADKLRRMNLEIHDGRILGIFGKIIVFVCALIGASLPVTGFIIWFKKKRNHSLHLRKS</sequence>
<evidence type="ECO:0000313" key="3">
    <source>
        <dbReference type="Proteomes" id="UP001215398"/>
    </source>
</evidence>
<organism evidence="2 3">
    <name type="scientific">Bacteroides zhangwenhongii</name>
    <dbReference type="NCBI Taxonomy" id="2650157"/>
    <lineage>
        <taxon>Bacteria</taxon>
        <taxon>Pseudomonadati</taxon>
        <taxon>Bacteroidota</taxon>
        <taxon>Bacteroidia</taxon>
        <taxon>Bacteroidales</taxon>
        <taxon>Bacteroidaceae</taxon>
        <taxon>Bacteroides</taxon>
    </lineage>
</organism>
<keyword evidence="1" id="KW-0472">Membrane</keyword>
<reference evidence="2 3" key="1">
    <citation type="submission" date="2023-01" db="EMBL/GenBank/DDBJ databases">
        <title>Exploring GABA producing Bacteroides strains toward improving mental health.</title>
        <authorList>
            <person name="Yousuf B."/>
            <person name="Bouhlel N.E."/>
            <person name="Mottawea W."/>
            <person name="Hammami R."/>
        </authorList>
    </citation>
    <scope>NUCLEOTIDE SEQUENCE [LARGE SCALE GENOMIC DNA]</scope>
    <source>
        <strain evidence="2 3">UO.H1054</strain>
    </source>
</reference>
<feature type="transmembrane region" description="Helical" evidence="1">
    <location>
        <begin position="200"/>
        <end position="220"/>
    </location>
</feature>
<protein>
    <submittedName>
        <fullName evidence="2">PepSY-associated TM helix domain-containing protein</fullName>
    </submittedName>
</protein>
<comment type="caution">
    <text evidence="2">The sequence shown here is derived from an EMBL/GenBank/DDBJ whole genome shotgun (WGS) entry which is preliminary data.</text>
</comment>
<proteinExistence type="predicted"/>
<keyword evidence="1" id="KW-1133">Transmembrane helix</keyword>
<keyword evidence="3" id="KW-1185">Reference proteome</keyword>
<feature type="transmembrane region" description="Helical" evidence="1">
    <location>
        <begin position="148"/>
        <end position="169"/>
    </location>
</feature>
<dbReference type="PANTHER" id="PTHR34219">
    <property type="entry name" value="IRON-REGULATED INNER MEMBRANE PROTEIN-RELATED"/>
    <property type="match status" value="1"/>
</dbReference>
<dbReference type="Proteomes" id="UP001215398">
    <property type="component" value="Unassembled WGS sequence"/>
</dbReference>
<name>A0ABT5HDA0_9BACE</name>
<feature type="transmembrane region" description="Helical" evidence="1">
    <location>
        <begin position="15"/>
        <end position="39"/>
    </location>
</feature>
<feature type="transmembrane region" description="Helical" evidence="1">
    <location>
        <begin position="344"/>
        <end position="372"/>
    </location>
</feature>
<evidence type="ECO:0000313" key="2">
    <source>
        <dbReference type="EMBL" id="MDC7138565.1"/>
    </source>
</evidence>
<dbReference type="RefSeq" id="WP_272721331.1">
    <property type="nucleotide sequence ID" value="NZ_JAQPYS010000118.1"/>
</dbReference>
<dbReference type="PANTHER" id="PTHR34219:SF3">
    <property type="entry name" value="BLL7967 PROTEIN"/>
    <property type="match status" value="1"/>
</dbReference>
<evidence type="ECO:0000256" key="1">
    <source>
        <dbReference type="SAM" id="Phobius"/>
    </source>
</evidence>